<dbReference type="Proteomes" id="UP000249723">
    <property type="component" value="Unassembled WGS sequence"/>
</dbReference>
<protein>
    <submittedName>
        <fullName evidence="1">BZ3500_MvSof-1268-A1-R1_Chr11-1g03278 protein</fullName>
    </submittedName>
</protein>
<dbReference type="AlphaFoldDB" id="A0A2X0LAH2"/>
<proteinExistence type="predicted"/>
<accession>A0A2X0LAH2</accession>
<evidence type="ECO:0000313" key="2">
    <source>
        <dbReference type="Proteomes" id="UP000249723"/>
    </source>
</evidence>
<organism evidence="1 2">
    <name type="scientific">Microbotryum saponariae</name>
    <dbReference type="NCBI Taxonomy" id="289078"/>
    <lineage>
        <taxon>Eukaryota</taxon>
        <taxon>Fungi</taxon>
        <taxon>Dikarya</taxon>
        <taxon>Basidiomycota</taxon>
        <taxon>Pucciniomycotina</taxon>
        <taxon>Microbotryomycetes</taxon>
        <taxon>Microbotryales</taxon>
        <taxon>Microbotryaceae</taxon>
        <taxon>Microbotryum</taxon>
    </lineage>
</organism>
<dbReference type="OrthoDB" id="2539833at2759"/>
<reference evidence="2" key="1">
    <citation type="submission" date="2016-10" db="EMBL/GenBank/DDBJ databases">
        <authorList>
            <person name="Jeantristanb JTB J.-T."/>
            <person name="Ricardo R."/>
        </authorList>
    </citation>
    <scope>NUCLEOTIDE SEQUENCE [LARGE SCALE GENOMIC DNA]</scope>
</reference>
<dbReference type="EMBL" id="FMWP01000138">
    <property type="protein sequence ID" value="SDA03874.1"/>
    <property type="molecule type" value="Genomic_DNA"/>
</dbReference>
<keyword evidence="2" id="KW-1185">Reference proteome</keyword>
<gene>
    <name evidence="1" type="ORF">BZ3500_MVSOF-1268-A1-R1_CHR11-1G03278</name>
</gene>
<sequence length="71" mass="8371">MYLKSLFLTRWRPPGRLWWIYQHTVVSAAPARGVHVPIRSHVQALWHLLYFSRQSNEATAFPVSSFTFSLR</sequence>
<evidence type="ECO:0000313" key="1">
    <source>
        <dbReference type="EMBL" id="SDA03874.1"/>
    </source>
</evidence>
<name>A0A2X0LAH2_9BASI</name>